<keyword evidence="1" id="KW-0472">Membrane</keyword>
<name>A0A0E9QIC3_ANGAN</name>
<reference evidence="2" key="2">
    <citation type="journal article" date="2015" name="Fish Shellfish Immunol.">
        <title>Early steps in the European eel (Anguilla anguilla)-Vibrio vulnificus interaction in the gills: Role of the RtxA13 toxin.</title>
        <authorList>
            <person name="Callol A."/>
            <person name="Pajuelo D."/>
            <person name="Ebbesson L."/>
            <person name="Teles M."/>
            <person name="MacKenzie S."/>
            <person name="Amaro C."/>
        </authorList>
    </citation>
    <scope>NUCLEOTIDE SEQUENCE</scope>
</reference>
<protein>
    <submittedName>
        <fullName evidence="2">Uncharacterized protein</fullName>
    </submittedName>
</protein>
<dbReference type="AlphaFoldDB" id="A0A0E9QIC3"/>
<dbReference type="EMBL" id="GBXM01091936">
    <property type="protein sequence ID" value="JAH16641.1"/>
    <property type="molecule type" value="Transcribed_RNA"/>
</dbReference>
<keyword evidence="1" id="KW-1133">Transmembrane helix</keyword>
<reference evidence="2" key="1">
    <citation type="submission" date="2014-11" db="EMBL/GenBank/DDBJ databases">
        <authorList>
            <person name="Amaro Gonzalez C."/>
        </authorList>
    </citation>
    <scope>NUCLEOTIDE SEQUENCE</scope>
</reference>
<feature type="transmembrane region" description="Helical" evidence="1">
    <location>
        <begin position="6"/>
        <end position="27"/>
    </location>
</feature>
<proteinExistence type="predicted"/>
<evidence type="ECO:0000256" key="1">
    <source>
        <dbReference type="SAM" id="Phobius"/>
    </source>
</evidence>
<accession>A0A0E9QIC3</accession>
<evidence type="ECO:0000313" key="2">
    <source>
        <dbReference type="EMBL" id="JAH16641.1"/>
    </source>
</evidence>
<sequence length="31" mass="3857">MVYYILLYIQALYLMIMRARIVILVWFQCLC</sequence>
<organism evidence="2">
    <name type="scientific">Anguilla anguilla</name>
    <name type="common">European freshwater eel</name>
    <name type="synonym">Muraena anguilla</name>
    <dbReference type="NCBI Taxonomy" id="7936"/>
    <lineage>
        <taxon>Eukaryota</taxon>
        <taxon>Metazoa</taxon>
        <taxon>Chordata</taxon>
        <taxon>Craniata</taxon>
        <taxon>Vertebrata</taxon>
        <taxon>Euteleostomi</taxon>
        <taxon>Actinopterygii</taxon>
        <taxon>Neopterygii</taxon>
        <taxon>Teleostei</taxon>
        <taxon>Anguilliformes</taxon>
        <taxon>Anguillidae</taxon>
        <taxon>Anguilla</taxon>
    </lineage>
</organism>
<keyword evidence="1" id="KW-0812">Transmembrane</keyword>